<dbReference type="Proteomes" id="UP000471753">
    <property type="component" value="Unassembled WGS sequence"/>
</dbReference>
<protein>
    <submittedName>
        <fullName evidence="2">ROK family protein</fullName>
    </submittedName>
</protein>
<dbReference type="Pfam" id="PF00480">
    <property type="entry name" value="ROK"/>
    <property type="match status" value="1"/>
</dbReference>
<sequence>MALKVDQGTAKALNRRLALNLLRREGGLSRGELAAKTGLSNAAITGLVSELIEEGFLKEGESTQSTGGRKPVLVELDYAARYSIGLKLMSDRLEAVLTDLSTEPLATTVIALSNVEPETVAEASKQAVRQLIPDKVLRSEKLIGVGLAMPGLIDVEHGVCRVSHRFGWHNVPIASLLAEQVHVPVWVDNDVNAFAIAQQLFGAARRRSSALVLIIGTGVGSALIFHGQIHRGARFAAGEIGFAVDGGGVKPDAFSNWGRRFAEPAIERQWVELCATSAEQKPVDLQAAAESGDPQAVELLGSIGRDIGIRLVGMIDLVDPEVVIVGGEAIRFGKALIDPMIEAVKQYSFEVPPPIEIDWENNIWSRGASALAIQKFFDFESADGVALS</sequence>
<comment type="similarity">
    <text evidence="1">Belongs to the ROK (NagC/XylR) family.</text>
</comment>
<name>A0A7K3UM97_9HYPH</name>
<dbReference type="PANTHER" id="PTHR18964">
    <property type="entry name" value="ROK (REPRESSOR, ORF, KINASE) FAMILY"/>
    <property type="match status" value="1"/>
</dbReference>
<reference evidence="2 3" key="1">
    <citation type="submission" date="2019-12" db="EMBL/GenBank/DDBJ databases">
        <title>Rhizobium genotypes associated with high levels of biological nitrogen fixation by grain legumes in a temperate-maritime cropping system.</title>
        <authorList>
            <person name="Maluk M."/>
            <person name="Francesc Ferrando Molina F."/>
            <person name="Lopez Del Egido L."/>
            <person name="Lafos M."/>
            <person name="Langarica-Fuentes A."/>
            <person name="Gebre Yohannes G."/>
            <person name="Young M.W."/>
            <person name="Martin P."/>
            <person name="Gantlett R."/>
            <person name="Kenicer G."/>
            <person name="Hawes C."/>
            <person name="Begg G.S."/>
            <person name="Quilliam R.S."/>
            <person name="Squire G.R."/>
            <person name="Poole P.S."/>
            <person name="Young P.W."/>
            <person name="Iannetta P.M."/>
            <person name="James E.K."/>
        </authorList>
    </citation>
    <scope>NUCLEOTIDE SEQUENCE [LARGE SCALE GENOMIC DNA]</scope>
    <source>
        <strain evidence="2 3">JHI366</strain>
    </source>
</reference>
<dbReference type="PANTHER" id="PTHR18964:SF149">
    <property type="entry name" value="BIFUNCTIONAL UDP-N-ACETYLGLUCOSAMINE 2-EPIMERASE_N-ACETYLMANNOSAMINE KINASE"/>
    <property type="match status" value="1"/>
</dbReference>
<dbReference type="RefSeq" id="WP_026236621.1">
    <property type="nucleotide sequence ID" value="NZ_WUFT01000037.1"/>
</dbReference>
<dbReference type="EMBL" id="WUFT01000037">
    <property type="protein sequence ID" value="NEJ74807.1"/>
    <property type="molecule type" value="Genomic_DNA"/>
</dbReference>
<organism evidence="2 3">
    <name type="scientific">Rhizobium phaseoli</name>
    <dbReference type="NCBI Taxonomy" id="396"/>
    <lineage>
        <taxon>Bacteria</taxon>
        <taxon>Pseudomonadati</taxon>
        <taxon>Pseudomonadota</taxon>
        <taxon>Alphaproteobacteria</taxon>
        <taxon>Hyphomicrobiales</taxon>
        <taxon>Rhizobiaceae</taxon>
        <taxon>Rhizobium/Agrobacterium group</taxon>
        <taxon>Rhizobium</taxon>
    </lineage>
</organism>
<evidence type="ECO:0000313" key="3">
    <source>
        <dbReference type="Proteomes" id="UP000471753"/>
    </source>
</evidence>
<evidence type="ECO:0000256" key="1">
    <source>
        <dbReference type="ARBA" id="ARBA00006479"/>
    </source>
</evidence>
<dbReference type="SUPFAM" id="SSF46785">
    <property type="entry name" value="Winged helix' DNA-binding domain"/>
    <property type="match status" value="1"/>
</dbReference>
<dbReference type="AlphaFoldDB" id="A0A7K3UM97"/>
<gene>
    <name evidence="2" type="ORF">GR197_30520</name>
</gene>
<dbReference type="Pfam" id="PF13412">
    <property type="entry name" value="HTH_24"/>
    <property type="match status" value="1"/>
</dbReference>
<proteinExistence type="inferred from homology"/>
<dbReference type="SUPFAM" id="SSF53067">
    <property type="entry name" value="Actin-like ATPase domain"/>
    <property type="match status" value="1"/>
</dbReference>
<dbReference type="Gene3D" id="3.30.420.40">
    <property type="match status" value="2"/>
</dbReference>
<dbReference type="InterPro" id="IPR000600">
    <property type="entry name" value="ROK"/>
</dbReference>
<accession>A0A7K3UM97</accession>
<comment type="caution">
    <text evidence="2">The sequence shown here is derived from an EMBL/GenBank/DDBJ whole genome shotgun (WGS) entry which is preliminary data.</text>
</comment>
<dbReference type="InterPro" id="IPR036388">
    <property type="entry name" value="WH-like_DNA-bd_sf"/>
</dbReference>
<dbReference type="InterPro" id="IPR036390">
    <property type="entry name" value="WH_DNA-bd_sf"/>
</dbReference>
<dbReference type="InterPro" id="IPR043129">
    <property type="entry name" value="ATPase_NBD"/>
</dbReference>
<evidence type="ECO:0000313" key="2">
    <source>
        <dbReference type="EMBL" id="NEJ74807.1"/>
    </source>
</evidence>
<dbReference type="Gene3D" id="1.10.10.10">
    <property type="entry name" value="Winged helix-like DNA-binding domain superfamily/Winged helix DNA-binding domain"/>
    <property type="match status" value="1"/>
</dbReference>